<dbReference type="EMBL" id="BPLF01000003">
    <property type="protein sequence ID" value="GIX64453.1"/>
    <property type="molecule type" value="Genomic_DNA"/>
</dbReference>
<organism evidence="1 2">
    <name type="scientific">Babesia caballi</name>
    <dbReference type="NCBI Taxonomy" id="5871"/>
    <lineage>
        <taxon>Eukaryota</taxon>
        <taxon>Sar</taxon>
        <taxon>Alveolata</taxon>
        <taxon>Apicomplexa</taxon>
        <taxon>Aconoidasida</taxon>
        <taxon>Piroplasmida</taxon>
        <taxon>Babesiidae</taxon>
        <taxon>Babesia</taxon>
    </lineage>
</organism>
<proteinExistence type="predicted"/>
<gene>
    <name evidence="1" type="ORF">BcabD6B2_38880</name>
</gene>
<protein>
    <submittedName>
        <fullName evidence="1">Vacuolar-sorting BRO1, putative</fullName>
    </submittedName>
</protein>
<comment type="caution">
    <text evidence="1">The sequence shown here is derived from an EMBL/GenBank/DDBJ whole genome shotgun (WGS) entry which is preliminary data.</text>
</comment>
<evidence type="ECO:0000313" key="2">
    <source>
        <dbReference type="Proteomes" id="UP001497744"/>
    </source>
</evidence>
<accession>A0AAV4LWA9</accession>
<reference evidence="1 2" key="1">
    <citation type="submission" date="2021-06" db="EMBL/GenBank/DDBJ databases">
        <title>Genome sequence of Babesia caballi.</title>
        <authorList>
            <person name="Yamagishi J."/>
            <person name="Kidaka T."/>
            <person name="Ochi A."/>
        </authorList>
    </citation>
    <scope>NUCLEOTIDE SEQUENCE [LARGE SCALE GENOMIC DNA]</scope>
    <source>
        <strain evidence="1">USDA-D6B2</strain>
    </source>
</reference>
<name>A0AAV4LWA9_BABCB</name>
<sequence>MELCIELPLISCVDTYEDVESLRFYFDVNLEYLKRTLPKVLSYGFRHEIGRQYRFCVSCQKHSCIRSEIYDEAVTKYQTADIYASIPKQTGIEDTDMTVLGESSTVHSTIMLPKASCAVLELPFMGMTPILSCRSYITSDAGYFSRDSVNMRSLTPGKTAGTPVGKLVDAPFVPPSINRVTTTCTTGSSFQEDDINKCMKNDVIPQRIHQNSLKASIAMIELPREEYSMDEDPQLATINVADTVTSKYEKKNDVGTVTAGVEAINGEAEKVTAIGSTTDERVAEEELAPAAEELVPAETSKVIIKPRAVTLRVKKMRALKRIRQQKSKRASVKGGSPVPDRHYNVRGICSSGLRAVSGDGPCPQSILKHLKRATQLLLKRKKSTCAYVRREFDDIRNAIEARFHLVLCRCQERWNRVNATYTERLNEIMRSVGDDIKLPRLEALVKRLPEPIKLQPAPNVEPGTPALEAIRGGHDHEAERRNSKLGDYTGRGVYILLDDFGDFIESTDFGVIVTRVNTARGFNALFALGKYLVQTCDEQLRREKLLLEELADKDHVSPHPVLVLEFIFEFVVTFQVIRELQGLQDTHEVTFLGALVFRLSTRGRITYVLGIGVRVSGELVKVVRELSAELHIHGDEVVLRDGLFEYDLYEHERLLVGLDTAYQHLLVDGVELFDRQPVQQTHELAHKLVILIHLEFSLLDDPRGLGGLRHRHGFQMVSRKVQS</sequence>
<evidence type="ECO:0000313" key="1">
    <source>
        <dbReference type="EMBL" id="GIX64453.1"/>
    </source>
</evidence>
<keyword evidence="2" id="KW-1185">Reference proteome</keyword>
<dbReference type="Proteomes" id="UP001497744">
    <property type="component" value="Unassembled WGS sequence"/>
</dbReference>
<dbReference type="RefSeq" id="XP_067716522.1">
    <property type="nucleotide sequence ID" value="XM_067860421.1"/>
</dbReference>
<dbReference type="GeneID" id="94195934"/>
<dbReference type="AlphaFoldDB" id="A0AAV4LWA9"/>